<dbReference type="Pfam" id="PF04082">
    <property type="entry name" value="Fungal_trans"/>
    <property type="match status" value="1"/>
</dbReference>
<dbReference type="GeneID" id="23885636"/>
<evidence type="ECO:0000313" key="9">
    <source>
        <dbReference type="EMBL" id="AFR98166.1"/>
    </source>
</evidence>
<feature type="region of interest" description="Disordered" evidence="7">
    <location>
        <begin position="834"/>
        <end position="911"/>
    </location>
</feature>
<dbReference type="RefSeq" id="XP_012052880.1">
    <property type="nucleotide sequence ID" value="XM_012197490.1"/>
</dbReference>
<evidence type="ECO:0000256" key="5">
    <source>
        <dbReference type="ARBA" id="ARBA00022833"/>
    </source>
</evidence>
<feature type="region of interest" description="Disordered" evidence="7">
    <location>
        <begin position="139"/>
        <end position="214"/>
    </location>
</feature>
<dbReference type="InterPro" id="IPR051059">
    <property type="entry name" value="VerF-like"/>
</dbReference>
<dbReference type="AlphaFoldDB" id="J9VXM6"/>
<accession>J9VXM6</accession>
<dbReference type="EMBL" id="CP003830">
    <property type="protein sequence ID" value="AFR98166.1"/>
    <property type="molecule type" value="Genomic_DNA"/>
</dbReference>
<dbReference type="PANTHER" id="PTHR40626:SF11">
    <property type="entry name" value="ZINC FINGER PROTEIN YPR022C"/>
    <property type="match status" value="1"/>
</dbReference>
<sequence>MLTNSSRIEAHEASPSREGPRKPGRHRTTKGERALTQFDPILRNDYDDKYNSRNHPGACRSSGTVGSHLNYSPQLLPSSSENRTNLALDDSNQFDEAPALFNIAYATGIATNNVEPQEQSGLHLWGDDPAMNLIMAAAAGGDNNSSNHGGSDPSAVGAQPHSVASTSEDSCESISSLVGSESGLPGEGNVDSRLPDLEVFNPTTWPSGIGTQGGTNMMDVGRDSFSWGTSLPAVSHHSPSISYRLPSHSSNSITKSRSQSNVHGRSQQLQSQDVLQILHQIAVYDVPQIAANPNPERPLLRVAHAELADRLGNGIDPRSRFYLPTDRFNGGYQIPHWALPPLRTLSLMACRTFHTILNHFPIVHLPTFQLIDTSPCLAFAICTVGGIRTGNSSIHDHHLWEPPTGNGRPDPRKVTSLDGPVLPDQSWESLYEKNWYHENGSVRVNEVPSWKNAPTVRNEKINMLVKSFYLARGMLMTEFNVTLLQALILYHTPNFLSEDERERAPSNMFTGTIVNVSRRIGFFTPENDHFTPIIRLPDEPYTPNELERCWREWIQLESVRRTAYLVYQLDTISALEANIPCLLSPYELAYIPLPAPDTLWKAPDAETWLETVKGYRPMTLDEAMRRTFFLPISGKFDQMHEKSDKEAFQLLRESNYGPFARIALMITLLRGIIDIGEGKRDRGDWRDLTDLWVGDTFFKPGKMMLDQYGINMGLITRKRLKDMFRLALQTWREDWDYDNLCAPAPMTTSNDRNTMTHPENSWSEGSLDATEEEEMPKKTMNYCEDALPLYWLAQTLRNLLDSNSSQSAGTNIFSSLRYNDMLKAARTFVRTGEGLSTGASNPSDSFGIRRDDRNHTGGHTKIETTHDIPKTRSMSHRNTASLPIPIPLISSPFRKRKGRFNPTDTTSTSAHMNDGSFGGFMHMTGVGSVGIGMPVGLQTSRYGSGSNSVPDVLGSDGVRQG</sequence>
<evidence type="ECO:0000256" key="2">
    <source>
        <dbReference type="ARBA" id="ARBA00022723"/>
    </source>
</evidence>
<evidence type="ECO:0000313" key="10">
    <source>
        <dbReference type="EMBL" id="AGV14743.1"/>
    </source>
</evidence>
<feature type="region of interest" description="Disordered" evidence="7">
    <location>
        <begin position="395"/>
        <end position="414"/>
    </location>
</feature>
<organism evidence="9 11">
    <name type="scientific">Cryptococcus neoformans (strain H99 / ATCC 208821 / CBS 10515 / FGSC 9487)</name>
    <name type="common">Cryptococcus neoformans var. grubii serotype A</name>
    <dbReference type="NCBI Taxonomy" id="235443"/>
    <lineage>
        <taxon>Eukaryota</taxon>
        <taxon>Fungi</taxon>
        <taxon>Dikarya</taxon>
        <taxon>Basidiomycota</taxon>
        <taxon>Agaricomycotina</taxon>
        <taxon>Tremellomycetes</taxon>
        <taxon>Tremellales</taxon>
        <taxon>Cryptococcaceae</taxon>
        <taxon>Cryptococcus</taxon>
        <taxon>Cryptococcus neoformans species complex</taxon>
    </lineage>
</organism>
<keyword evidence="11" id="KW-1185">Reference proteome</keyword>
<dbReference type="GO" id="GO:0000785">
    <property type="term" value="C:chromatin"/>
    <property type="evidence" value="ECO:0007669"/>
    <property type="project" value="TreeGrafter"/>
</dbReference>
<feature type="compositionally biased region" description="Polar residues" evidence="7">
    <location>
        <begin position="902"/>
        <end position="911"/>
    </location>
</feature>
<dbReference type="GO" id="GO:0000981">
    <property type="term" value="F:DNA-binding transcription factor activity, RNA polymerase II-specific"/>
    <property type="evidence" value="ECO:0007669"/>
    <property type="project" value="InterPro"/>
</dbReference>
<dbReference type="InterPro" id="IPR007219">
    <property type="entry name" value="XnlR_reg_dom"/>
</dbReference>
<feature type="compositionally biased region" description="Low complexity" evidence="7">
    <location>
        <begin position="139"/>
        <end position="154"/>
    </location>
</feature>
<gene>
    <name evidence="9" type="ORF">CNAG_01972</name>
</gene>
<dbReference type="GO" id="GO:0008270">
    <property type="term" value="F:zinc ion binding"/>
    <property type="evidence" value="ECO:0007669"/>
    <property type="project" value="UniProtKB-KW"/>
</dbReference>
<dbReference type="RefSeq" id="XP_012052881.1">
    <property type="nucleotide sequence ID" value="XM_012197491.1"/>
</dbReference>
<comment type="subcellular location">
    <subcellularLocation>
        <location evidence="1">Nucleus</location>
    </subcellularLocation>
</comment>
<evidence type="ECO:0000256" key="7">
    <source>
        <dbReference type="SAM" id="MobiDB-lite"/>
    </source>
</evidence>
<protein>
    <submittedName>
        <fullName evidence="9 10">C2H2 zinc finger protein Zas1A</fullName>
    </submittedName>
</protein>
<feature type="domain" description="Xylanolytic transcriptional activator regulatory" evidence="8">
    <location>
        <begin position="481"/>
        <end position="613"/>
    </location>
</feature>
<reference evidence="9" key="2">
    <citation type="submission" date="2012-09" db="EMBL/GenBank/DDBJ databases">
        <authorList>
            <consortium name="The Broad Institute Genome Sequencing Platform"/>
            <person name="Birren B."/>
            <person name="Cuomo C."/>
            <person name="Gargeya S."/>
            <person name="Jaffe D."/>
            <person name="Young S.K."/>
            <person name="Wortman J."/>
            <person name="Zeng Q."/>
            <person name="Alvarado L."/>
            <person name="Dietrich F."/>
            <person name="Allen A."/>
            <person name="Stajich J.E."/>
            <person name="Heitman J."/>
            <person name="Kronstad J."/>
        </authorList>
    </citation>
    <scope>NUCLEOTIDE SEQUENCE</scope>
    <source>
        <strain evidence="9">H99</strain>
    </source>
</reference>
<dbReference type="GO" id="GO:0000978">
    <property type="term" value="F:RNA polymerase II cis-regulatory region sequence-specific DNA binding"/>
    <property type="evidence" value="ECO:0007669"/>
    <property type="project" value="InterPro"/>
</dbReference>
<feature type="compositionally biased region" description="Polar residues" evidence="7">
    <location>
        <begin position="748"/>
        <end position="764"/>
    </location>
</feature>
<evidence type="ECO:0000313" key="11">
    <source>
        <dbReference type="Proteomes" id="UP000010091"/>
    </source>
</evidence>
<name>J9VXM6_CRYN9</name>
<evidence type="ECO:0000259" key="8">
    <source>
        <dbReference type="Pfam" id="PF04082"/>
    </source>
</evidence>
<reference evidence="9" key="1">
    <citation type="submission" date="2012-09" db="EMBL/GenBank/DDBJ databases">
        <title>The Genome Sequence of Cryptococcus neoformans grubii H99.</title>
        <authorList>
            <consortium name="The Broad Institute Genomics Platform"/>
            <person name="Cuomo C."/>
            <person name="Janbon G.J."/>
            <person name="Paulet D."/>
            <person name="Neuveglise C."/>
            <person name="Dietrich F."/>
            <person name="Allen A."/>
            <person name="Stajich J.S."/>
            <person name="Heitman J."/>
            <person name="Kronstad J."/>
            <person name="Walker B."/>
            <person name="Young S.K."/>
            <person name="Zeng Q."/>
            <person name="Gargeya S."/>
            <person name="Fitzgerald M."/>
            <person name="Haas B."/>
            <person name="Abouelleil A."/>
            <person name="Allen A."/>
            <person name="Alvarado L."/>
            <person name="Chapman S.B."/>
            <person name="Gainer-Dewar J."/>
            <person name="Goldberg J."/>
            <person name="Griggs A."/>
            <person name="Gujja S."/>
            <person name="Hansen M."/>
            <person name="Howarth C."/>
            <person name="Imamovic A."/>
            <person name="Ireland A."/>
            <person name="Larimer J."/>
            <person name="McCowan C."/>
            <person name="Murphy C."/>
            <person name="Pearson M.D."/>
            <person name="Poon T."/>
            <person name="Priest M."/>
            <person name="Roberts A.D."/>
            <person name="Saif S."/>
            <person name="Shea T.D."/>
            <person name="Sykes S.N."/>
            <person name="Wortman J."/>
            <person name="Nusbaum C."/>
            <person name="Birren B."/>
        </authorList>
    </citation>
    <scope>NUCLEOTIDE SEQUENCE</scope>
    <source>
        <strain>H99</strain>
    </source>
</reference>
<dbReference type="KEGG" id="cng:CNAG_01972"/>
<evidence type="ECO:0000256" key="3">
    <source>
        <dbReference type="ARBA" id="ARBA00022737"/>
    </source>
</evidence>
<dbReference type="GO" id="GO:0006351">
    <property type="term" value="P:DNA-templated transcription"/>
    <property type="evidence" value="ECO:0007669"/>
    <property type="project" value="InterPro"/>
</dbReference>
<feature type="compositionally biased region" description="Low complexity" evidence="7">
    <location>
        <begin position="165"/>
        <end position="176"/>
    </location>
</feature>
<feature type="compositionally biased region" description="Polar residues" evidence="7">
    <location>
        <begin position="237"/>
        <end position="268"/>
    </location>
</feature>
<evidence type="ECO:0000256" key="6">
    <source>
        <dbReference type="ARBA" id="ARBA00023242"/>
    </source>
</evidence>
<feature type="compositionally biased region" description="Low complexity" evidence="7">
    <location>
        <begin position="881"/>
        <end position="892"/>
    </location>
</feature>
<feature type="compositionally biased region" description="Basic and acidic residues" evidence="7">
    <location>
        <begin position="8"/>
        <end position="21"/>
    </location>
</feature>
<feature type="region of interest" description="Disordered" evidence="7">
    <location>
        <begin position="942"/>
        <end position="961"/>
    </location>
</feature>
<evidence type="ECO:0000256" key="1">
    <source>
        <dbReference type="ARBA" id="ARBA00004123"/>
    </source>
</evidence>
<keyword evidence="4" id="KW-0863">Zinc-finger</keyword>
<feature type="compositionally biased region" description="Polar residues" evidence="7">
    <location>
        <begin position="61"/>
        <end position="84"/>
    </location>
</feature>
<keyword evidence="3" id="KW-0677">Repeat</keyword>
<feature type="region of interest" description="Disordered" evidence="7">
    <location>
        <begin position="748"/>
        <end position="769"/>
    </location>
</feature>
<dbReference type="EMBL" id="CP003830">
    <property type="protein sequence ID" value="AGV14743.1"/>
    <property type="molecule type" value="Genomic_DNA"/>
</dbReference>
<dbReference type="GO" id="GO:0005634">
    <property type="term" value="C:nucleus"/>
    <property type="evidence" value="ECO:0007669"/>
    <property type="project" value="UniProtKB-SubCell"/>
</dbReference>
<evidence type="ECO:0000256" key="4">
    <source>
        <dbReference type="ARBA" id="ARBA00022771"/>
    </source>
</evidence>
<feature type="region of interest" description="Disordered" evidence="7">
    <location>
        <begin position="1"/>
        <end position="39"/>
    </location>
</feature>
<reference evidence="9 11" key="3">
    <citation type="journal article" date="2014" name="PLoS Genet.">
        <title>Analysis of the genome and transcriptome of Cryptococcus neoformans var. grubii reveals complex RNA expression and microevolution leading to virulence attenuation.</title>
        <authorList>
            <person name="Janbon G."/>
            <person name="Ormerod K.L."/>
            <person name="Paulet D."/>
            <person name="Byrnes E.J.III."/>
            <person name="Yadav V."/>
            <person name="Chatterjee G."/>
            <person name="Mullapudi N."/>
            <person name="Hon C.C."/>
            <person name="Billmyre R.B."/>
            <person name="Brunel F."/>
            <person name="Bahn Y.S."/>
            <person name="Chen W."/>
            <person name="Chen Y."/>
            <person name="Chow E.W."/>
            <person name="Coppee J.Y."/>
            <person name="Floyd-Averette A."/>
            <person name="Gaillardin C."/>
            <person name="Gerik K.J."/>
            <person name="Goldberg J."/>
            <person name="Gonzalez-Hilarion S."/>
            <person name="Gujja S."/>
            <person name="Hamlin J.L."/>
            <person name="Hsueh Y.P."/>
            <person name="Ianiri G."/>
            <person name="Jones S."/>
            <person name="Kodira C.D."/>
            <person name="Kozubowski L."/>
            <person name="Lam W."/>
            <person name="Marra M."/>
            <person name="Mesner L.D."/>
            <person name="Mieczkowski P.A."/>
            <person name="Moyrand F."/>
            <person name="Nielsen K."/>
            <person name="Proux C."/>
            <person name="Rossignol T."/>
            <person name="Schein J.E."/>
            <person name="Sun S."/>
            <person name="Wollschlaeger C."/>
            <person name="Wood I.A."/>
            <person name="Zeng Q."/>
            <person name="Neuveglise C."/>
            <person name="Newlon C.S."/>
            <person name="Perfect J.R."/>
            <person name="Lodge J.K."/>
            <person name="Idnurm A."/>
            <person name="Stajich J.E."/>
            <person name="Kronstad J.W."/>
            <person name="Sanyal K."/>
            <person name="Heitman J."/>
            <person name="Fraser J.A."/>
            <person name="Cuomo C.A."/>
            <person name="Dietrich F.S."/>
        </authorList>
    </citation>
    <scope>NUCLEOTIDE SEQUENCE [LARGE SCALE GENOMIC DNA]</scope>
    <source>
        <strain evidence="9">H99</strain>
        <strain evidence="11">H99 / ATCC 208821 / CBS 10515 / FGSC 9487</strain>
    </source>
</reference>
<dbReference type="CDD" id="cd12148">
    <property type="entry name" value="fungal_TF_MHR"/>
    <property type="match status" value="1"/>
</dbReference>
<dbReference type="Proteomes" id="UP000010091">
    <property type="component" value="Chromosome 11"/>
</dbReference>
<proteinExistence type="predicted"/>
<keyword evidence="2" id="KW-0479">Metal-binding</keyword>
<feature type="region of interest" description="Disordered" evidence="7">
    <location>
        <begin position="53"/>
        <end position="84"/>
    </location>
</feature>
<keyword evidence="5" id="KW-0862">Zinc</keyword>
<dbReference type="VEuPathDB" id="FungiDB:CNAG_01972"/>
<feature type="compositionally biased region" description="Basic and acidic residues" evidence="7">
    <location>
        <begin position="847"/>
        <end position="870"/>
    </location>
</feature>
<keyword evidence="6" id="KW-0539">Nucleus</keyword>
<dbReference type="PANTHER" id="PTHR40626">
    <property type="entry name" value="MIP31509P"/>
    <property type="match status" value="1"/>
</dbReference>
<feature type="region of interest" description="Disordered" evidence="7">
    <location>
        <begin position="236"/>
        <end position="268"/>
    </location>
</feature>
<dbReference type="OrthoDB" id="1405595at2759"/>
<dbReference type="HOGENOM" id="CLU_013936_0_0_1"/>